<accession>A0A2T6KJU1</accession>
<evidence type="ECO:0000313" key="3">
    <source>
        <dbReference type="Proteomes" id="UP000244523"/>
    </source>
</evidence>
<feature type="transmembrane region" description="Helical" evidence="1">
    <location>
        <begin position="6"/>
        <end position="29"/>
    </location>
</feature>
<dbReference type="Pfam" id="PF12966">
    <property type="entry name" value="AtpR"/>
    <property type="match status" value="1"/>
</dbReference>
<dbReference type="Proteomes" id="UP000244523">
    <property type="component" value="Unassembled WGS sequence"/>
</dbReference>
<protein>
    <submittedName>
        <fullName evidence="2">F1-F0 ATPase (N-ATPase) AtpR subunit</fullName>
    </submittedName>
</protein>
<keyword evidence="1" id="KW-0812">Transmembrane</keyword>
<organism evidence="2 3">
    <name type="scientific">Yoonia sediminilitoris</name>
    <dbReference type="NCBI Taxonomy" id="1286148"/>
    <lineage>
        <taxon>Bacteria</taxon>
        <taxon>Pseudomonadati</taxon>
        <taxon>Pseudomonadota</taxon>
        <taxon>Alphaproteobacteria</taxon>
        <taxon>Rhodobacterales</taxon>
        <taxon>Paracoccaceae</taxon>
        <taxon>Yoonia</taxon>
    </lineage>
</organism>
<dbReference type="InterPro" id="IPR017581">
    <property type="entry name" value="AtpR-like"/>
</dbReference>
<comment type="caution">
    <text evidence="2">The sequence shown here is derived from an EMBL/GenBank/DDBJ whole genome shotgun (WGS) entry which is preliminary data.</text>
</comment>
<feature type="transmembrane region" description="Helical" evidence="1">
    <location>
        <begin position="69"/>
        <end position="89"/>
    </location>
</feature>
<dbReference type="AlphaFoldDB" id="A0A2T6KJU1"/>
<reference evidence="2 3" key="1">
    <citation type="submission" date="2018-04" db="EMBL/GenBank/DDBJ databases">
        <title>Genomic Encyclopedia of Archaeal and Bacterial Type Strains, Phase II (KMG-II): from individual species to whole genera.</title>
        <authorList>
            <person name="Goeker M."/>
        </authorList>
    </citation>
    <scope>NUCLEOTIDE SEQUENCE [LARGE SCALE GENOMIC DNA]</scope>
    <source>
        <strain evidence="2 3">DSM 29955</strain>
    </source>
</reference>
<proteinExistence type="predicted"/>
<keyword evidence="3" id="KW-1185">Reference proteome</keyword>
<gene>
    <name evidence="2" type="ORF">C8N45_10345</name>
</gene>
<keyword evidence="1" id="KW-1133">Transmembrane helix</keyword>
<evidence type="ECO:0000313" key="2">
    <source>
        <dbReference type="EMBL" id="PUB16192.1"/>
    </source>
</evidence>
<name>A0A2T6KJU1_9RHOB</name>
<dbReference type="RefSeq" id="WP_211095461.1">
    <property type="nucleotide sequence ID" value="NZ_QBUD01000003.1"/>
</dbReference>
<evidence type="ECO:0000256" key="1">
    <source>
        <dbReference type="SAM" id="Phobius"/>
    </source>
</evidence>
<feature type="transmembrane region" description="Helical" evidence="1">
    <location>
        <begin position="41"/>
        <end position="63"/>
    </location>
</feature>
<sequence>MMAFDPGGLVLGLSMGAIMSVVFFAGLGWGMKIALRAANPVTLLLLSAALRIAALLGVGWLVVAQGGPWALLGFALVFVCVRFAAITIARMAPAERNRP</sequence>
<keyword evidence="1" id="KW-0472">Membrane</keyword>
<dbReference type="EMBL" id="QBUD01000003">
    <property type="protein sequence ID" value="PUB16192.1"/>
    <property type="molecule type" value="Genomic_DNA"/>
</dbReference>